<evidence type="ECO:0000313" key="3">
    <source>
        <dbReference type="Proteomes" id="UP001457282"/>
    </source>
</evidence>
<reference evidence="2 3" key="1">
    <citation type="journal article" date="2023" name="G3 (Bethesda)">
        <title>A chromosome-length genome assembly and annotation of blackberry (Rubus argutus, cv. 'Hillquist').</title>
        <authorList>
            <person name="Bruna T."/>
            <person name="Aryal R."/>
            <person name="Dudchenko O."/>
            <person name="Sargent D.J."/>
            <person name="Mead D."/>
            <person name="Buti M."/>
            <person name="Cavallini A."/>
            <person name="Hytonen T."/>
            <person name="Andres J."/>
            <person name="Pham M."/>
            <person name="Weisz D."/>
            <person name="Mascagni F."/>
            <person name="Usai G."/>
            <person name="Natali L."/>
            <person name="Bassil N."/>
            <person name="Fernandez G.E."/>
            <person name="Lomsadze A."/>
            <person name="Armour M."/>
            <person name="Olukolu B."/>
            <person name="Poorten T."/>
            <person name="Britton C."/>
            <person name="Davik J."/>
            <person name="Ashrafi H."/>
            <person name="Aiden E.L."/>
            <person name="Borodovsky M."/>
            <person name="Worthington M."/>
        </authorList>
    </citation>
    <scope>NUCLEOTIDE SEQUENCE [LARGE SCALE GENOMIC DNA]</scope>
    <source>
        <strain evidence="2">PI 553951</strain>
    </source>
</reference>
<proteinExistence type="predicted"/>
<evidence type="ECO:0000313" key="2">
    <source>
        <dbReference type="EMBL" id="KAK9950906.1"/>
    </source>
</evidence>
<dbReference type="AlphaFoldDB" id="A0AAW1YQY4"/>
<feature type="region of interest" description="Disordered" evidence="1">
    <location>
        <begin position="1"/>
        <end position="45"/>
    </location>
</feature>
<name>A0AAW1YQY4_RUBAR</name>
<organism evidence="2 3">
    <name type="scientific">Rubus argutus</name>
    <name type="common">Southern blackberry</name>
    <dbReference type="NCBI Taxonomy" id="59490"/>
    <lineage>
        <taxon>Eukaryota</taxon>
        <taxon>Viridiplantae</taxon>
        <taxon>Streptophyta</taxon>
        <taxon>Embryophyta</taxon>
        <taxon>Tracheophyta</taxon>
        <taxon>Spermatophyta</taxon>
        <taxon>Magnoliopsida</taxon>
        <taxon>eudicotyledons</taxon>
        <taxon>Gunneridae</taxon>
        <taxon>Pentapetalae</taxon>
        <taxon>rosids</taxon>
        <taxon>fabids</taxon>
        <taxon>Rosales</taxon>
        <taxon>Rosaceae</taxon>
        <taxon>Rosoideae</taxon>
        <taxon>Rosoideae incertae sedis</taxon>
        <taxon>Rubus</taxon>
    </lineage>
</organism>
<keyword evidence="3" id="KW-1185">Reference proteome</keyword>
<protein>
    <submittedName>
        <fullName evidence="2">Uncharacterized protein</fullName>
    </submittedName>
</protein>
<sequence>MGKTTKGVGLKQNPSGEVSMVAKSSHETNKASSSKQAEIGDDDSHPENFMEEFVTQTSQVEEKKNVAYGGTNNEGLHLFSDEQITALVRKAVRSHLGEELGYNFPFSKEIAEVNYPKGHKTINFTLFSDEDVKENAAVHIARFTTQCGDLGKSKLYKLKLFGSSLTGAAFGCMYQQPNETAWAFLQRFKLQQARANFALPEKEAVNLADKGLSYKIRKKCFGNRYDSIGDLIRETTGYERLLKEGHHIKNASKGTYVHNRARNVNALEVF</sequence>
<comment type="caution">
    <text evidence="2">The sequence shown here is derived from an EMBL/GenBank/DDBJ whole genome shotgun (WGS) entry which is preliminary data.</text>
</comment>
<dbReference type="Proteomes" id="UP001457282">
    <property type="component" value="Unassembled WGS sequence"/>
</dbReference>
<accession>A0AAW1YQY4</accession>
<evidence type="ECO:0000256" key="1">
    <source>
        <dbReference type="SAM" id="MobiDB-lite"/>
    </source>
</evidence>
<gene>
    <name evidence="2" type="ORF">M0R45_006372</name>
</gene>
<dbReference type="EMBL" id="JBEDUW010000001">
    <property type="protein sequence ID" value="KAK9950906.1"/>
    <property type="molecule type" value="Genomic_DNA"/>
</dbReference>